<reference evidence="1 2" key="1">
    <citation type="submission" date="2015-07" db="EMBL/GenBank/DDBJ databases">
        <title>Genome sequences of 64 non-O157:H7 Shiga toxin-producing Escherichia coli strains.</title>
        <authorList>
            <person name="Gonzalez-Escalona N."/>
            <person name="Toro M."/>
            <person name="Timme R."/>
            <person name="Payne J."/>
        </authorList>
    </citation>
    <scope>NUCLEOTIDE SEQUENCE [LARGE SCALE GENOMIC DNA]</scope>
    <source>
        <strain evidence="1 2">CFSAN026843</strain>
    </source>
</reference>
<dbReference type="InterPro" id="IPR009734">
    <property type="entry name" value="Myoviridae_GpU"/>
</dbReference>
<evidence type="ECO:0000313" key="2">
    <source>
        <dbReference type="Proteomes" id="UP000037564"/>
    </source>
</evidence>
<organism evidence="1 2">
    <name type="scientific">Escherichia coli</name>
    <dbReference type="NCBI Taxonomy" id="562"/>
    <lineage>
        <taxon>Bacteria</taxon>
        <taxon>Pseudomonadati</taxon>
        <taxon>Pseudomonadota</taxon>
        <taxon>Gammaproteobacteria</taxon>
        <taxon>Enterobacterales</taxon>
        <taxon>Enterobacteriaceae</taxon>
        <taxon>Escherichia</taxon>
    </lineage>
</organism>
<evidence type="ECO:0000313" key="1">
    <source>
        <dbReference type="EMBL" id="KNF67158.1"/>
    </source>
</evidence>
<sequence length="162" mass="17972">MVDLLGWGVNRLEREAWDAVGSLTEVASRVMLSFGEFEFSIDTAAYNAMKRTMEWRWDEQQLIGKNDLLQYTGKGARTITFEGMVHAGFRDGVGMDALDTLVQMVDDNPAPHLLVSGTGDVMGYFVATAYSDNTTSFLPGGAPKNKTFTLELKYYGEKLADH</sequence>
<dbReference type="EMBL" id="LGZN01000040">
    <property type="protein sequence ID" value="KNF67158.1"/>
    <property type="molecule type" value="Genomic_DNA"/>
</dbReference>
<dbReference type="Proteomes" id="UP000037564">
    <property type="component" value="Unassembled WGS sequence"/>
</dbReference>
<protein>
    <submittedName>
        <fullName evidence="1">Tail protein</fullName>
    </submittedName>
</protein>
<dbReference type="PATRIC" id="fig|562.7396.peg.3321"/>
<proteinExistence type="predicted"/>
<gene>
    <name evidence="1" type="ORF">WR15_16890</name>
</gene>
<dbReference type="Pfam" id="PF06995">
    <property type="entry name" value="Phage_P2_GpU"/>
    <property type="match status" value="1"/>
</dbReference>
<accession>A0A0B1KK43</accession>
<dbReference type="AlphaFoldDB" id="A0A0B1KK43"/>
<dbReference type="RefSeq" id="WP_042966833.1">
    <property type="nucleotide sequence ID" value="NZ_BHZO01000107.1"/>
</dbReference>
<name>A0A0B1KK43_ECOLX</name>
<comment type="caution">
    <text evidence="1">The sequence shown here is derived from an EMBL/GenBank/DDBJ whole genome shotgun (WGS) entry which is preliminary data.</text>
</comment>